<proteinExistence type="predicted"/>
<feature type="compositionally biased region" description="Basic residues" evidence="1">
    <location>
        <begin position="82"/>
        <end position="111"/>
    </location>
</feature>
<name>A0A7X1ZCE2_9PROT</name>
<evidence type="ECO:0000313" key="3">
    <source>
        <dbReference type="EMBL" id="MQX35969.1"/>
    </source>
</evidence>
<feature type="region of interest" description="Disordered" evidence="1">
    <location>
        <begin position="1"/>
        <end position="253"/>
    </location>
</feature>
<dbReference type="Gene3D" id="3.40.50.2000">
    <property type="entry name" value="Glycogen Phosphorylase B"/>
    <property type="match status" value="2"/>
</dbReference>
<comment type="caution">
    <text evidence="3">The sequence shown here is derived from an EMBL/GenBank/DDBJ whole genome shotgun (WGS) entry which is preliminary data.</text>
</comment>
<gene>
    <name evidence="3" type="ORF">GHC57_05490</name>
</gene>
<dbReference type="OrthoDB" id="174925at2"/>
<feature type="compositionally biased region" description="Gly residues" evidence="1">
    <location>
        <begin position="61"/>
        <end position="73"/>
    </location>
</feature>
<sequence>MARGGTTGAASSRPPGLAGSRHGASGPPGPARPRAHQPGGPDPPARCPRGGGCRQHRPRVGSGGAGGRGGGADRPGAAAGAGHRKPGRGARGRRRRARNRLAAVHGRRQPRPTRGPGHLRPCRRDRRGGPVDLLGAPVSGRRAAAQGAARHRAPVCPAGPGAGPDGPHQRHGRRPPSDPPRGLHAAGRIRPGPQHGGRGLGPAGARLDRRPSASGDPARAAVETAKPRVHVGDHGPGAGPRAHRGTPAGGGGAAVTPARVCLVTTEILGLTRTGGIGTVNAALADLLVGMGHEVTVLCLNGRRAMDGPFDRWVAHYRARGVALVPLPPPDGPGLDGLWAEPSMARRWQVLHWLAAQRFDLVHFTDWGGEAALCGRARAQGVALRRTRLVLGLHGGAAWAMAGNDALPDSLARLVQIELEWAAPALMDAVWSPSAFMPRWLADQGAAAPQARLMPQPMPDPGPPRPPDAETAPVRDLVLFGRLEDRKGVAVLLDALDRMAARAARDPDAPRPARVTCLGRAARVLGEPARRVIARRAARWPWPVSVLDTLDRAAALEYLRGPGRMALILAPAENCPLTLHECLALRVPVLASATGGIPDLIAPEDHGRVLVPYEAAALADRLGAVLGRPMAPARAARDPAATAAVWRTWHEALLAAPAERAEPAVPPSPIAPLIAPDDRPASVWKATLTSAPAGAVCLLTDADRLAPEALTLLGDVLARTGADLLAPACAAADRTRPCLDSVPASAQAAPLVAGPGLVLGPRARGVAARAWNPDTGLWGLVAVCMAADLRHEAVPAVLLRRDSPWREPPAARARASTLWAAVLPAQRVALTAALLAGLHGEQDTPGPRAADPVRRAARRDRRRARALWRSWPWRITRPLRAPRRRWAGLPPEPAEPPPLMAPGAASDVLWGALLSHSWALAGWTRRPARRVRRLLARLRRPRR</sequence>
<accession>A0A7X1ZCE2</accession>
<keyword evidence="4" id="KW-1185">Reference proteome</keyword>
<dbReference type="GO" id="GO:0016757">
    <property type="term" value="F:glycosyltransferase activity"/>
    <property type="evidence" value="ECO:0007669"/>
    <property type="project" value="UniProtKB-ARBA"/>
</dbReference>
<protein>
    <submittedName>
        <fullName evidence="3">Glycosyltransferase</fullName>
    </submittedName>
</protein>
<dbReference type="PANTHER" id="PTHR12526">
    <property type="entry name" value="GLYCOSYLTRANSFERASE"/>
    <property type="match status" value="1"/>
</dbReference>
<dbReference type="InterPro" id="IPR028098">
    <property type="entry name" value="Glyco_trans_4-like_N"/>
</dbReference>
<dbReference type="EMBL" id="WIVE01000011">
    <property type="protein sequence ID" value="MQX35969.1"/>
    <property type="molecule type" value="Genomic_DNA"/>
</dbReference>
<dbReference type="SUPFAM" id="SSF53756">
    <property type="entry name" value="UDP-Glycosyltransferase/glycogen phosphorylase"/>
    <property type="match status" value="1"/>
</dbReference>
<organism evidence="3 4">
    <name type="scientific">Roseospira navarrensis</name>
    <dbReference type="NCBI Taxonomy" id="140058"/>
    <lineage>
        <taxon>Bacteria</taxon>
        <taxon>Pseudomonadati</taxon>
        <taxon>Pseudomonadota</taxon>
        <taxon>Alphaproteobacteria</taxon>
        <taxon>Rhodospirillales</taxon>
        <taxon>Rhodospirillaceae</taxon>
        <taxon>Roseospira</taxon>
    </lineage>
</organism>
<feature type="domain" description="Glycosyltransferase subfamily 4-like N-terminal" evidence="2">
    <location>
        <begin position="274"/>
        <end position="447"/>
    </location>
</feature>
<dbReference type="Pfam" id="PF13692">
    <property type="entry name" value="Glyco_trans_1_4"/>
    <property type="match status" value="1"/>
</dbReference>
<dbReference type="AlphaFoldDB" id="A0A7X1ZCE2"/>
<dbReference type="Proteomes" id="UP000434582">
    <property type="component" value="Unassembled WGS sequence"/>
</dbReference>
<keyword evidence="3" id="KW-0808">Transferase</keyword>
<evidence type="ECO:0000313" key="4">
    <source>
        <dbReference type="Proteomes" id="UP000434582"/>
    </source>
</evidence>
<evidence type="ECO:0000259" key="2">
    <source>
        <dbReference type="Pfam" id="PF13439"/>
    </source>
</evidence>
<reference evidence="3 4" key="1">
    <citation type="submission" date="2019-10" db="EMBL/GenBank/DDBJ databases">
        <title>Draft whole-genome sequence of the purple nonsulfur photosynthetic bacterium Roseospira navarrensis DSM 15114.</title>
        <authorList>
            <person name="Kyndt J.A."/>
            <person name="Meyer T.E."/>
        </authorList>
    </citation>
    <scope>NUCLEOTIDE SEQUENCE [LARGE SCALE GENOMIC DNA]</scope>
    <source>
        <strain evidence="3 4">DSM 15114</strain>
    </source>
</reference>
<evidence type="ECO:0000256" key="1">
    <source>
        <dbReference type="SAM" id="MobiDB-lite"/>
    </source>
</evidence>
<dbReference type="CDD" id="cd03801">
    <property type="entry name" value="GT4_PimA-like"/>
    <property type="match status" value="1"/>
</dbReference>
<dbReference type="Pfam" id="PF13439">
    <property type="entry name" value="Glyco_transf_4"/>
    <property type="match status" value="1"/>
</dbReference>